<dbReference type="GO" id="GO:0016787">
    <property type="term" value="F:hydrolase activity"/>
    <property type="evidence" value="ECO:0007669"/>
    <property type="project" value="UniProtKB-KW"/>
</dbReference>
<dbReference type="InterPro" id="IPR015867">
    <property type="entry name" value="N-reg_PII/ATP_PRibTrfase_C"/>
</dbReference>
<dbReference type="PANTHER" id="PTHR41774">
    <property type="match status" value="1"/>
</dbReference>
<evidence type="ECO:0000256" key="1">
    <source>
        <dbReference type="ARBA" id="ARBA00020998"/>
    </source>
</evidence>
<comment type="caution">
    <text evidence="2">The sequence shown here is derived from an EMBL/GenBank/DDBJ whole genome shotgun (WGS) entry which is preliminary data.</text>
</comment>
<dbReference type="InterPro" id="IPR036069">
    <property type="entry name" value="DUF34/NIF3_sf"/>
</dbReference>
<dbReference type="OrthoDB" id="15981at2759"/>
<proteinExistence type="predicted"/>
<evidence type="ECO:0000313" key="2">
    <source>
        <dbReference type="EMBL" id="KAF7349615.1"/>
    </source>
</evidence>
<name>A0A8H7CTF9_9AGAR</name>
<keyword evidence="2" id="KW-0378">Hydrolase</keyword>
<reference evidence="2" key="1">
    <citation type="submission" date="2020-05" db="EMBL/GenBank/DDBJ databases">
        <title>Mycena genomes resolve the evolution of fungal bioluminescence.</title>
        <authorList>
            <person name="Tsai I.J."/>
        </authorList>
    </citation>
    <scope>NUCLEOTIDE SEQUENCE</scope>
    <source>
        <strain evidence="2">160909Yilan</strain>
    </source>
</reference>
<dbReference type="SUPFAM" id="SSF102705">
    <property type="entry name" value="NIF3 (NGG1p interacting factor 3)-like"/>
    <property type="match status" value="1"/>
</dbReference>
<sequence>MSLARYKLVFFSPVSSTRGILEHLFTTFPAHVGKIGNYERCAFLTRGTGQFCATAGANPTIGTPGTLERVEEDRVEVLVLERIREVVATLKDVHPYEEVAYDVYKLEDY</sequence>
<organism evidence="2 3">
    <name type="scientific">Mycena sanguinolenta</name>
    <dbReference type="NCBI Taxonomy" id="230812"/>
    <lineage>
        <taxon>Eukaryota</taxon>
        <taxon>Fungi</taxon>
        <taxon>Dikarya</taxon>
        <taxon>Basidiomycota</taxon>
        <taxon>Agaricomycotina</taxon>
        <taxon>Agaricomycetes</taxon>
        <taxon>Agaricomycetidae</taxon>
        <taxon>Agaricales</taxon>
        <taxon>Marasmiineae</taxon>
        <taxon>Mycenaceae</taxon>
        <taxon>Mycena</taxon>
    </lineage>
</organism>
<gene>
    <name evidence="2" type="ORF">MSAN_01687200</name>
</gene>
<accession>A0A8H7CTF9</accession>
<dbReference type="PANTHER" id="PTHR41774:SF1">
    <property type="entry name" value="NGG1P INTERACTING FACTOR NIF3"/>
    <property type="match status" value="1"/>
</dbReference>
<dbReference type="Proteomes" id="UP000623467">
    <property type="component" value="Unassembled WGS sequence"/>
</dbReference>
<dbReference type="EMBL" id="JACAZH010000015">
    <property type="protein sequence ID" value="KAF7349615.1"/>
    <property type="molecule type" value="Genomic_DNA"/>
</dbReference>
<keyword evidence="3" id="KW-1185">Reference proteome</keyword>
<evidence type="ECO:0000313" key="3">
    <source>
        <dbReference type="Proteomes" id="UP000623467"/>
    </source>
</evidence>
<dbReference type="Gene3D" id="3.30.70.120">
    <property type="match status" value="1"/>
</dbReference>
<dbReference type="AlphaFoldDB" id="A0A8H7CTF9"/>
<protein>
    <recommendedName>
        <fullName evidence="1">ATP phosphoribosyltransferase</fullName>
    </recommendedName>
</protein>